<dbReference type="Proteomes" id="UP001497680">
    <property type="component" value="Unassembled WGS sequence"/>
</dbReference>
<dbReference type="EMBL" id="MU394297">
    <property type="protein sequence ID" value="KAI6089076.1"/>
    <property type="molecule type" value="Genomic_DNA"/>
</dbReference>
<sequence length="393" mass="43676">MSKTPDQQAEALPQLPLPEGITTDYIDCSASCGLTYHVLKAGEPGKPLVLFCHGFPELAFSWRKILPRVAAAGYYCVAMDQRGYGRTKGWPQHQKFADVDLNDYVFTNLVRDLVCLVYGLGYTTVYSIVGHDFGGVSSAMAALMRPDIFKSSIQMSHPHHQPTEPPLGGQGKGEKKIDVQAELAKLDPPRKHYKWYNSSPGAAHDWETAPQGLETFLRGYFHLKSADWGVNTPRPLEKWGAAELAGMPEYYIMKASHTMPEAVAANMAGEDVSKTERWLSQEDLKVYCGEWGRTGFQGALNWYRAQTASTPQSARDMLLFAGRRIEVPCAFISGKQDWGNYQQPGALESYDDPKTVKEGCYRGAKLADGAGHWVQQEQPDAVVREILAFFDTL</sequence>
<reference evidence="1 2" key="1">
    <citation type="journal article" date="2022" name="New Phytol.">
        <title>Ecological generalism drives hyperdiversity of secondary metabolite gene clusters in xylarialean endophytes.</title>
        <authorList>
            <person name="Franco M.E.E."/>
            <person name="Wisecaver J.H."/>
            <person name="Arnold A.E."/>
            <person name="Ju Y.M."/>
            <person name="Slot J.C."/>
            <person name="Ahrendt S."/>
            <person name="Moore L.P."/>
            <person name="Eastman K.E."/>
            <person name="Scott K."/>
            <person name="Konkel Z."/>
            <person name="Mondo S.J."/>
            <person name="Kuo A."/>
            <person name="Hayes R.D."/>
            <person name="Haridas S."/>
            <person name="Andreopoulos B."/>
            <person name="Riley R."/>
            <person name="LaButti K."/>
            <person name="Pangilinan J."/>
            <person name="Lipzen A."/>
            <person name="Amirebrahimi M."/>
            <person name="Yan J."/>
            <person name="Adam C."/>
            <person name="Keymanesh K."/>
            <person name="Ng V."/>
            <person name="Louie K."/>
            <person name="Northen T."/>
            <person name="Drula E."/>
            <person name="Henrissat B."/>
            <person name="Hsieh H.M."/>
            <person name="Youens-Clark K."/>
            <person name="Lutzoni F."/>
            <person name="Miadlikowska J."/>
            <person name="Eastwood D.C."/>
            <person name="Hamelin R.C."/>
            <person name="Grigoriev I.V."/>
            <person name="U'Ren J.M."/>
        </authorList>
    </citation>
    <scope>NUCLEOTIDE SEQUENCE [LARGE SCALE GENOMIC DNA]</scope>
    <source>
        <strain evidence="1 2">ER1909</strain>
    </source>
</reference>
<gene>
    <name evidence="1" type="ORF">F4821DRAFT_65191</name>
</gene>
<name>A0ACC0D977_9PEZI</name>
<accession>A0ACC0D977</accession>
<keyword evidence="2" id="KW-1185">Reference proteome</keyword>
<protein>
    <submittedName>
        <fullName evidence="1">Alpha/beta-hydrolase</fullName>
    </submittedName>
</protein>
<proteinExistence type="predicted"/>
<evidence type="ECO:0000313" key="2">
    <source>
        <dbReference type="Proteomes" id="UP001497680"/>
    </source>
</evidence>
<organism evidence="1 2">
    <name type="scientific">Hypoxylon rubiginosum</name>
    <dbReference type="NCBI Taxonomy" id="110542"/>
    <lineage>
        <taxon>Eukaryota</taxon>
        <taxon>Fungi</taxon>
        <taxon>Dikarya</taxon>
        <taxon>Ascomycota</taxon>
        <taxon>Pezizomycotina</taxon>
        <taxon>Sordariomycetes</taxon>
        <taxon>Xylariomycetidae</taxon>
        <taxon>Xylariales</taxon>
        <taxon>Hypoxylaceae</taxon>
        <taxon>Hypoxylon</taxon>
    </lineage>
</organism>
<comment type="caution">
    <text evidence="1">The sequence shown here is derived from an EMBL/GenBank/DDBJ whole genome shotgun (WGS) entry which is preliminary data.</text>
</comment>
<evidence type="ECO:0000313" key="1">
    <source>
        <dbReference type="EMBL" id="KAI6089076.1"/>
    </source>
</evidence>